<evidence type="ECO:0000313" key="1">
    <source>
        <dbReference type="EMBL" id="SEQ04662.1"/>
    </source>
</evidence>
<dbReference type="Proteomes" id="UP000199055">
    <property type="component" value="Unassembled WGS sequence"/>
</dbReference>
<dbReference type="Gene3D" id="1.10.490.110">
    <property type="entry name" value="Uncharacterized conserved protein DUF2267"/>
    <property type="match status" value="1"/>
</dbReference>
<dbReference type="InterPro" id="IPR038282">
    <property type="entry name" value="DUF2267_sf"/>
</dbReference>
<dbReference type="RefSeq" id="WP_093657529.1">
    <property type="nucleotide sequence ID" value="NZ_FOET01000003.1"/>
</dbReference>
<dbReference type="Pfam" id="PF10025">
    <property type="entry name" value="DUF2267"/>
    <property type="match status" value="1"/>
</dbReference>
<sequence length="148" mass="16300">MSATHAAEFEHVIHTANIWLKAVSEALGTEDRHLANRVLRTWLHTLRDRLTVDAAAHFAAQLPELLRGVYYDGWVPSSAPVKYDREAYVNRFAQEALVSTEAVPRIAPAVTEAVRAHLSPGQLERALDQLPHDVRTVLESAPVPAPAG</sequence>
<name>A0A1H9CTW2_9ACTN</name>
<gene>
    <name evidence="1" type="ORF">SAMN05216481_103435</name>
</gene>
<accession>A0A1H9CTW2</accession>
<evidence type="ECO:0000313" key="2">
    <source>
        <dbReference type="Proteomes" id="UP000199055"/>
    </source>
</evidence>
<proteinExistence type="predicted"/>
<protein>
    <submittedName>
        <fullName evidence="1">Uncharacterized conserved protein, DUF2267 family</fullName>
    </submittedName>
</protein>
<dbReference type="STRING" id="403935.SAMN05216481_103435"/>
<reference evidence="1 2" key="1">
    <citation type="submission" date="2016-10" db="EMBL/GenBank/DDBJ databases">
        <authorList>
            <person name="de Groot N.N."/>
        </authorList>
    </citation>
    <scope>NUCLEOTIDE SEQUENCE [LARGE SCALE GENOMIC DNA]</scope>
    <source>
        <strain evidence="1 2">CGMCC 4.3519</strain>
    </source>
</reference>
<keyword evidence="2" id="KW-1185">Reference proteome</keyword>
<dbReference type="AlphaFoldDB" id="A0A1H9CTW2"/>
<dbReference type="EMBL" id="FOET01000003">
    <property type="protein sequence ID" value="SEQ04662.1"/>
    <property type="molecule type" value="Genomic_DNA"/>
</dbReference>
<dbReference type="InterPro" id="IPR018727">
    <property type="entry name" value="DUF2267"/>
</dbReference>
<organism evidence="1 2">
    <name type="scientific">Streptomyces radiopugnans</name>
    <dbReference type="NCBI Taxonomy" id="403935"/>
    <lineage>
        <taxon>Bacteria</taxon>
        <taxon>Bacillati</taxon>
        <taxon>Actinomycetota</taxon>
        <taxon>Actinomycetes</taxon>
        <taxon>Kitasatosporales</taxon>
        <taxon>Streptomycetaceae</taxon>
        <taxon>Streptomyces</taxon>
    </lineage>
</organism>